<dbReference type="AlphaFoldDB" id="A0A1G8KNX9"/>
<dbReference type="RefSeq" id="WP_091175007.1">
    <property type="nucleotide sequence ID" value="NZ_FNCG01000021.1"/>
</dbReference>
<keyword evidence="3" id="KW-1185">Reference proteome</keyword>
<reference evidence="3" key="1">
    <citation type="submission" date="2016-10" db="EMBL/GenBank/DDBJ databases">
        <authorList>
            <person name="Varghese N."/>
            <person name="Submissions S."/>
        </authorList>
    </citation>
    <scope>NUCLEOTIDE SEQUENCE [LARGE SCALE GENOMIC DNA]</scope>
    <source>
        <strain evidence="3">Gh-67</strain>
    </source>
</reference>
<evidence type="ECO:0000259" key="1">
    <source>
        <dbReference type="Pfam" id="PF12680"/>
    </source>
</evidence>
<dbReference type="SUPFAM" id="SSF54427">
    <property type="entry name" value="NTF2-like"/>
    <property type="match status" value="1"/>
</dbReference>
<dbReference type="EMBL" id="FNCG01000021">
    <property type="protein sequence ID" value="SDI45079.1"/>
    <property type="molecule type" value="Genomic_DNA"/>
</dbReference>
<dbReference type="InterPro" id="IPR037401">
    <property type="entry name" value="SnoaL-like"/>
</dbReference>
<dbReference type="Proteomes" id="UP000199705">
    <property type="component" value="Unassembled WGS sequence"/>
</dbReference>
<gene>
    <name evidence="2" type="ORF">SAMN05192573_12125</name>
</gene>
<dbReference type="CDD" id="cd00531">
    <property type="entry name" value="NTF2_like"/>
    <property type="match status" value="1"/>
</dbReference>
<dbReference type="STRING" id="551996.SAMN05192573_12125"/>
<evidence type="ECO:0000313" key="2">
    <source>
        <dbReference type="EMBL" id="SDI45079.1"/>
    </source>
</evidence>
<dbReference type="PANTHER" id="PTHR41252:SF1">
    <property type="entry name" value="BLR2505 PROTEIN"/>
    <property type="match status" value="1"/>
</dbReference>
<dbReference type="InterPro" id="IPR032710">
    <property type="entry name" value="NTF2-like_dom_sf"/>
</dbReference>
<organism evidence="2 3">
    <name type="scientific">Mucilaginibacter gossypii</name>
    <dbReference type="NCBI Taxonomy" id="551996"/>
    <lineage>
        <taxon>Bacteria</taxon>
        <taxon>Pseudomonadati</taxon>
        <taxon>Bacteroidota</taxon>
        <taxon>Sphingobacteriia</taxon>
        <taxon>Sphingobacteriales</taxon>
        <taxon>Sphingobacteriaceae</taxon>
        <taxon>Mucilaginibacter</taxon>
    </lineage>
</organism>
<dbReference type="Pfam" id="PF12680">
    <property type="entry name" value="SnoaL_2"/>
    <property type="match status" value="1"/>
</dbReference>
<protein>
    <submittedName>
        <fullName evidence="2">Ketosteroid isomerase-related protein</fullName>
    </submittedName>
</protein>
<keyword evidence="2" id="KW-0413">Isomerase</keyword>
<accession>A0A1G8KNX9</accession>
<dbReference type="GO" id="GO:0016853">
    <property type="term" value="F:isomerase activity"/>
    <property type="evidence" value="ECO:0007669"/>
    <property type="project" value="UniProtKB-KW"/>
</dbReference>
<evidence type="ECO:0000313" key="3">
    <source>
        <dbReference type="Proteomes" id="UP000199705"/>
    </source>
</evidence>
<name>A0A1G8KNX9_9SPHI</name>
<proteinExistence type="predicted"/>
<feature type="domain" description="SnoaL-like" evidence="1">
    <location>
        <begin position="7"/>
        <end position="108"/>
    </location>
</feature>
<dbReference type="Gene3D" id="3.10.450.50">
    <property type="match status" value="1"/>
</dbReference>
<dbReference type="PANTHER" id="PTHR41252">
    <property type="entry name" value="BLR2505 PROTEIN"/>
    <property type="match status" value="1"/>
</dbReference>
<sequence length="118" mass="13326">MATKEIVQHVIDAFDNNDVEKILSFFADDVKWTMKGSSVTIMNGKNEVEQFLGGMEDVKMVSSTKDHIVVEGNTAAVDGLVQCKDKDGKDMAMYYADFYELENDKVKRVTSYIVDKKE</sequence>